<sequence>MRVEIGDMEWIELYSDNQRQWKINDLIVELEEAHKGFTVRVASPGIPLSRIQLTWRKKIFPETKFLGDAFERSYGDLGFEILQPDRIMPWYFMAVHNNQTECYGVMTDPNALCSWQVNDTEIDLWIDIRNGTSPLQLGNRVLDAVTVVYDHTDTLEPFEAATAFCETMCPTPNLPREPIYGGNDWYYAYGNNSEALILEHTALISNLSGANAVRPFMVIDDGWQVDHSSSYNGGPWHQSNQKFGFMKELAQKIKQMDVRPGIWLRPLLVHTVENQDHILHAQPNNSEYILDISHPDVLKKVSEDIERIVDWGFELIKHDFSTVDIFGQWGSEMNLQYTNKVISFHDKTLTTAEIVKKFYKTIKEKSQSAYIIGCNTISHLAAGVFEIQRTGDDTSGREFSRTRKMGINTLAYRMPQHNTFYSADADCVGITTEIPWHQNVQWLQVLSNSGTPLFISCNPNELTEEMTMDLKKAFELASQYQNSAVPVDWLSNSYPSVWKSDQGLTRYEWYSSPRSFE</sequence>
<dbReference type="InterPro" id="IPR017853">
    <property type="entry name" value="GH"/>
</dbReference>
<reference evidence="1 2" key="1">
    <citation type="submission" date="2018-12" db="EMBL/GenBank/DDBJ databases">
        <authorList>
            <person name="Sun L."/>
            <person name="Chen Z."/>
        </authorList>
    </citation>
    <scope>NUCLEOTIDE SEQUENCE [LARGE SCALE GENOMIC DNA]</scope>
    <source>
        <strain evidence="1 2">DSM 15890</strain>
    </source>
</reference>
<organism evidence="1 2">
    <name type="scientific">Paenibacillus anaericanus</name>
    <dbReference type="NCBI Taxonomy" id="170367"/>
    <lineage>
        <taxon>Bacteria</taxon>
        <taxon>Bacillati</taxon>
        <taxon>Bacillota</taxon>
        <taxon>Bacilli</taxon>
        <taxon>Bacillales</taxon>
        <taxon>Paenibacillaceae</taxon>
        <taxon>Paenibacillus</taxon>
    </lineage>
</organism>
<protein>
    <recommendedName>
        <fullName evidence="3">Alpha-galactosidase</fullName>
    </recommendedName>
</protein>
<evidence type="ECO:0008006" key="3">
    <source>
        <dbReference type="Google" id="ProtNLM"/>
    </source>
</evidence>
<proteinExistence type="predicted"/>
<keyword evidence="2" id="KW-1185">Reference proteome</keyword>
<dbReference type="Gene3D" id="3.20.20.70">
    <property type="entry name" value="Aldolase class I"/>
    <property type="match status" value="1"/>
</dbReference>
<evidence type="ECO:0000313" key="2">
    <source>
        <dbReference type="Proteomes" id="UP000279446"/>
    </source>
</evidence>
<evidence type="ECO:0000313" key="1">
    <source>
        <dbReference type="EMBL" id="RUT41420.1"/>
    </source>
</evidence>
<dbReference type="SUPFAM" id="SSF51445">
    <property type="entry name" value="(Trans)glycosidases"/>
    <property type="match status" value="1"/>
</dbReference>
<dbReference type="Proteomes" id="UP000279446">
    <property type="component" value="Unassembled WGS sequence"/>
</dbReference>
<dbReference type="AlphaFoldDB" id="A0A3S1DKF8"/>
<gene>
    <name evidence="1" type="ORF">EJP82_23430</name>
</gene>
<dbReference type="InterPro" id="IPR013785">
    <property type="entry name" value="Aldolase_TIM"/>
</dbReference>
<accession>A0A3S1DKF8</accession>
<dbReference type="EMBL" id="RZNY01000030">
    <property type="protein sequence ID" value="RUT41420.1"/>
    <property type="molecule type" value="Genomic_DNA"/>
</dbReference>
<name>A0A3S1DKF8_9BACL</name>
<comment type="caution">
    <text evidence="1">The sequence shown here is derived from an EMBL/GenBank/DDBJ whole genome shotgun (WGS) entry which is preliminary data.</text>
</comment>